<evidence type="ECO:0000256" key="8">
    <source>
        <dbReference type="SAM" id="Coils"/>
    </source>
</evidence>
<dbReference type="SMART" id="SM00184">
    <property type="entry name" value="RING"/>
    <property type="match status" value="1"/>
</dbReference>
<evidence type="ECO:0000256" key="2">
    <source>
        <dbReference type="ARBA" id="ARBA00008518"/>
    </source>
</evidence>
<keyword evidence="4" id="KW-0479">Metal-binding</keyword>
<comment type="similarity">
    <text evidence="2">Belongs to the TRIM/RBCC family.</text>
</comment>
<dbReference type="InterPro" id="IPR003879">
    <property type="entry name" value="Butyrophylin_SPRY"/>
</dbReference>
<dbReference type="PANTHER" id="PTHR24103">
    <property type="entry name" value="E3 UBIQUITIN-PROTEIN LIGASE TRIM"/>
    <property type="match status" value="1"/>
</dbReference>
<dbReference type="KEGG" id="asn:102379832"/>
<evidence type="ECO:0000313" key="11">
    <source>
        <dbReference type="Proteomes" id="UP000189705"/>
    </source>
</evidence>
<dbReference type="SUPFAM" id="SSF49899">
    <property type="entry name" value="Concanavalin A-like lectins/glucanases"/>
    <property type="match status" value="1"/>
</dbReference>
<evidence type="ECO:0000259" key="9">
    <source>
        <dbReference type="PROSITE" id="PS50089"/>
    </source>
</evidence>
<keyword evidence="5 7" id="KW-0863">Zinc-finger</keyword>
<dbReference type="Pfam" id="PF00097">
    <property type="entry name" value="zf-C3HC4"/>
    <property type="match status" value="1"/>
</dbReference>
<dbReference type="InterPro" id="IPR013320">
    <property type="entry name" value="ConA-like_dom_sf"/>
</dbReference>
<dbReference type="InterPro" id="IPR001841">
    <property type="entry name" value="Znf_RING"/>
</dbReference>
<dbReference type="eggNOG" id="KOG2177">
    <property type="taxonomic scope" value="Eukaryota"/>
</dbReference>
<dbReference type="InParanoid" id="A0A1U8D1P6"/>
<dbReference type="InterPro" id="IPR013083">
    <property type="entry name" value="Znf_RING/FYVE/PHD"/>
</dbReference>
<dbReference type="Gene3D" id="2.60.120.920">
    <property type="match status" value="1"/>
</dbReference>
<accession>A0A1U8D1P6</accession>
<evidence type="ECO:0000256" key="1">
    <source>
        <dbReference type="ARBA" id="ARBA00004496"/>
    </source>
</evidence>
<dbReference type="Gene3D" id="3.30.40.10">
    <property type="entry name" value="Zinc/RING finger domain, C3HC4 (zinc finger)"/>
    <property type="match status" value="1"/>
</dbReference>
<dbReference type="AlphaFoldDB" id="A0A1U8D1P6"/>
<name>A0A1U8D1P6_ALLSI</name>
<organism evidence="11 12">
    <name type="scientific">Alligator sinensis</name>
    <name type="common">Chinese alligator</name>
    <dbReference type="NCBI Taxonomy" id="38654"/>
    <lineage>
        <taxon>Eukaryota</taxon>
        <taxon>Metazoa</taxon>
        <taxon>Chordata</taxon>
        <taxon>Craniata</taxon>
        <taxon>Vertebrata</taxon>
        <taxon>Euteleostomi</taxon>
        <taxon>Archelosauria</taxon>
        <taxon>Archosauria</taxon>
        <taxon>Crocodylia</taxon>
        <taxon>Alligatoridae</taxon>
        <taxon>Alligatorinae</taxon>
        <taxon>Alligator</taxon>
    </lineage>
</organism>
<evidence type="ECO:0000256" key="7">
    <source>
        <dbReference type="PROSITE-ProRule" id="PRU00175"/>
    </source>
</evidence>
<gene>
    <name evidence="12" type="primary">LOC102379832</name>
</gene>
<dbReference type="PROSITE" id="PS00518">
    <property type="entry name" value="ZF_RING_1"/>
    <property type="match status" value="1"/>
</dbReference>
<dbReference type="GO" id="GO:0005737">
    <property type="term" value="C:cytoplasm"/>
    <property type="evidence" value="ECO:0007669"/>
    <property type="project" value="UniProtKB-SubCell"/>
</dbReference>
<evidence type="ECO:0000313" key="12">
    <source>
        <dbReference type="RefSeq" id="XP_014374246.2"/>
    </source>
</evidence>
<reference evidence="12" key="1">
    <citation type="submission" date="2025-08" db="UniProtKB">
        <authorList>
            <consortium name="RefSeq"/>
        </authorList>
    </citation>
    <scope>IDENTIFICATION</scope>
</reference>
<dbReference type="InterPro" id="IPR050143">
    <property type="entry name" value="TRIM/RBCC"/>
</dbReference>
<dbReference type="InterPro" id="IPR003877">
    <property type="entry name" value="SPRY_dom"/>
</dbReference>
<dbReference type="SMART" id="SM00449">
    <property type="entry name" value="SPRY"/>
    <property type="match status" value="1"/>
</dbReference>
<feature type="domain" description="RING-type" evidence="9">
    <location>
        <begin position="19"/>
        <end position="60"/>
    </location>
</feature>
<dbReference type="GO" id="GO:0008270">
    <property type="term" value="F:zinc ion binding"/>
    <property type="evidence" value="ECO:0007669"/>
    <property type="project" value="UniProtKB-KW"/>
</dbReference>
<keyword evidence="3" id="KW-0963">Cytoplasm</keyword>
<keyword evidence="11" id="KW-1185">Reference proteome</keyword>
<dbReference type="InterPro" id="IPR006574">
    <property type="entry name" value="PRY"/>
</dbReference>
<dbReference type="InterPro" id="IPR018957">
    <property type="entry name" value="Znf_C3HC4_RING-type"/>
</dbReference>
<dbReference type="Proteomes" id="UP000189705">
    <property type="component" value="Unplaced"/>
</dbReference>
<evidence type="ECO:0000259" key="10">
    <source>
        <dbReference type="PROSITE" id="PS50188"/>
    </source>
</evidence>
<dbReference type="PRINTS" id="PR01407">
    <property type="entry name" value="BUTYPHLNCDUF"/>
</dbReference>
<feature type="domain" description="B30.2/SPRY" evidence="10">
    <location>
        <begin position="234"/>
        <end position="430"/>
    </location>
</feature>
<comment type="subcellular location">
    <subcellularLocation>
        <location evidence="1">Cytoplasm</location>
    </subcellularLocation>
</comment>
<dbReference type="RefSeq" id="XP_014374246.2">
    <property type="nucleotide sequence ID" value="XM_014518760.2"/>
</dbReference>
<dbReference type="Pfam" id="PF13765">
    <property type="entry name" value="PRY"/>
    <property type="match status" value="1"/>
</dbReference>
<dbReference type="SUPFAM" id="SSF57850">
    <property type="entry name" value="RING/U-box"/>
    <property type="match status" value="1"/>
</dbReference>
<feature type="coiled-coil region" evidence="8">
    <location>
        <begin position="86"/>
        <end position="200"/>
    </location>
</feature>
<dbReference type="GeneID" id="102379832"/>
<evidence type="ECO:0000256" key="3">
    <source>
        <dbReference type="ARBA" id="ARBA00022490"/>
    </source>
</evidence>
<evidence type="ECO:0000256" key="4">
    <source>
        <dbReference type="ARBA" id="ARBA00022723"/>
    </source>
</evidence>
<dbReference type="SMART" id="SM00589">
    <property type="entry name" value="PRY"/>
    <property type="match status" value="1"/>
</dbReference>
<protein>
    <submittedName>
        <fullName evidence="12">Zinc-binding protein A33-like</fullName>
    </submittedName>
</protein>
<dbReference type="InterPro" id="IPR017907">
    <property type="entry name" value="Znf_RING_CS"/>
</dbReference>
<dbReference type="PROSITE" id="PS50089">
    <property type="entry name" value="ZF_RING_2"/>
    <property type="match status" value="1"/>
</dbReference>
<dbReference type="InterPro" id="IPR001870">
    <property type="entry name" value="B30.2/SPRY"/>
</dbReference>
<sequence>MAIAAKAGTEQSLLEELTCAICCDLFTEPVMLECMHHFCKGCIQAHWQSSQHPPSCPQCRREIPGRTFRTPYLVAGVVEKVRRYGLQEHRRQIQKQLEDALQAHQREMERRVRTKHAVEEDICSLTKVSGELHAKIQAEFEQLRQILVEEERAVLMELAKEEEESLVRLQGDIWQLENGILELERNMECIQQTLHELGDLALVEVESLEIRPLVRVEAPPSFDADRLRDQYSGPLQYIFWRRMLPSISPAPAPLTFDPETAHPNLVLSENLRAVTESRTPQPVPSSPKRFQKCVNVLGSEVFTAGSHYWEVGVGGKTKWDLGVAAESVDRAAKVKLCPENGYWSLRLRNRTEYWAAATPWVRLYPPRHLRKVGVLLDCQAGTVAFYNAEDMAHLYTFHQVATPRLCPFFSTCFSDGGRNAEPMRICHLAL</sequence>
<keyword evidence="8" id="KW-0175">Coiled coil</keyword>
<dbReference type="PROSITE" id="PS50188">
    <property type="entry name" value="B302_SPRY"/>
    <property type="match status" value="1"/>
</dbReference>
<keyword evidence="6" id="KW-0862">Zinc</keyword>
<proteinExistence type="inferred from homology"/>
<evidence type="ECO:0000256" key="6">
    <source>
        <dbReference type="ARBA" id="ARBA00022833"/>
    </source>
</evidence>
<dbReference type="Pfam" id="PF00622">
    <property type="entry name" value="SPRY"/>
    <property type="match status" value="1"/>
</dbReference>
<dbReference type="FunFam" id="2.60.120.920:FF:000004">
    <property type="entry name" value="Butyrophilin subfamily 1 member A1"/>
    <property type="match status" value="1"/>
</dbReference>
<dbReference type="InterPro" id="IPR043136">
    <property type="entry name" value="B30.2/SPRY_sf"/>
</dbReference>
<evidence type="ECO:0000256" key="5">
    <source>
        <dbReference type="ARBA" id="ARBA00022771"/>
    </source>
</evidence>